<comment type="caution">
    <text evidence="1">Lacks conserved residue(s) required for the propagation of feature annotation.</text>
</comment>
<dbReference type="PROSITE" id="PS51686">
    <property type="entry name" value="SAM_MT_RSMB_NOP"/>
    <property type="match status" value="1"/>
</dbReference>
<feature type="region of interest" description="Disordered" evidence="2">
    <location>
        <begin position="96"/>
        <end position="128"/>
    </location>
</feature>
<dbReference type="GO" id="GO:0008168">
    <property type="term" value="F:methyltransferase activity"/>
    <property type="evidence" value="ECO:0007669"/>
    <property type="project" value="UniProtKB-KW"/>
</dbReference>
<dbReference type="PANTHER" id="PTHR14663:SF2">
    <property type="entry name" value="METHYLTRANSFERASE NSUN7-RELATED"/>
    <property type="match status" value="1"/>
</dbReference>
<feature type="region of interest" description="Disordered" evidence="2">
    <location>
        <begin position="1"/>
        <end position="79"/>
    </location>
</feature>
<feature type="compositionally biased region" description="Basic residues" evidence="2">
    <location>
        <begin position="13"/>
        <end position="22"/>
    </location>
</feature>
<dbReference type="InterPro" id="IPR049561">
    <property type="entry name" value="NSUN5_7_fdxn-like"/>
</dbReference>
<dbReference type="SUPFAM" id="SSF53335">
    <property type="entry name" value="S-adenosyl-L-methionine-dependent methyltransferases"/>
    <property type="match status" value="1"/>
</dbReference>
<gene>
    <name evidence="5" type="primary">LOC115215200</name>
</gene>
<evidence type="ECO:0000256" key="2">
    <source>
        <dbReference type="SAM" id="MobiDB-lite"/>
    </source>
</evidence>
<dbReference type="Proteomes" id="UP000515154">
    <property type="component" value="Linkage group LG8"/>
</dbReference>
<dbReference type="KEGG" id="osn:115215200"/>
<dbReference type="Gene3D" id="3.30.70.1170">
    <property type="entry name" value="Sun protein, domain 3"/>
    <property type="match status" value="1"/>
</dbReference>
<keyword evidence="4" id="KW-1185">Reference proteome</keyword>
<feature type="compositionally biased region" description="Basic and acidic residues" evidence="2">
    <location>
        <begin position="1"/>
        <end position="12"/>
    </location>
</feature>
<reference evidence="5" key="1">
    <citation type="submission" date="2025-08" db="UniProtKB">
        <authorList>
            <consortium name="RefSeq"/>
        </authorList>
    </citation>
    <scope>IDENTIFICATION</scope>
</reference>
<feature type="domain" description="SAM-dependent MTase RsmB/NOP-type" evidence="3">
    <location>
        <begin position="305"/>
        <end position="620"/>
    </location>
</feature>
<dbReference type="InterPro" id="IPR042620">
    <property type="entry name" value="NSUN7"/>
</dbReference>
<feature type="compositionally biased region" description="Low complexity" evidence="2">
    <location>
        <begin position="118"/>
        <end position="128"/>
    </location>
</feature>
<organism evidence="4 5">
    <name type="scientific">Octopus sinensis</name>
    <name type="common">East Asian common octopus</name>
    <dbReference type="NCBI Taxonomy" id="2607531"/>
    <lineage>
        <taxon>Eukaryota</taxon>
        <taxon>Metazoa</taxon>
        <taxon>Spiralia</taxon>
        <taxon>Lophotrochozoa</taxon>
        <taxon>Mollusca</taxon>
        <taxon>Cephalopoda</taxon>
        <taxon>Coleoidea</taxon>
        <taxon>Octopodiformes</taxon>
        <taxon>Octopoda</taxon>
        <taxon>Incirrata</taxon>
        <taxon>Octopodidae</taxon>
        <taxon>Octopus</taxon>
    </lineage>
</organism>
<accession>A0A6P7SPC5</accession>
<dbReference type="GO" id="GO:0003723">
    <property type="term" value="F:RNA binding"/>
    <property type="evidence" value="ECO:0007669"/>
    <property type="project" value="UniProtKB-UniRule"/>
</dbReference>
<comment type="similarity">
    <text evidence="1">Belongs to the class I-like SAM-binding methyltransferase superfamily. RsmB/NOP family.</text>
</comment>
<evidence type="ECO:0000313" key="4">
    <source>
        <dbReference type="Proteomes" id="UP000515154"/>
    </source>
</evidence>
<name>A0A6P7SPC5_9MOLL</name>
<keyword evidence="1" id="KW-0694">RNA-binding</keyword>
<feature type="compositionally biased region" description="Low complexity" evidence="2">
    <location>
        <begin position="56"/>
        <end position="76"/>
    </location>
</feature>
<dbReference type="GO" id="GO:0032259">
    <property type="term" value="P:methylation"/>
    <property type="evidence" value="ECO:0007669"/>
    <property type="project" value="UniProtKB-KW"/>
</dbReference>
<keyword evidence="1" id="KW-0949">S-adenosyl-L-methionine</keyword>
<dbReference type="RefSeq" id="XP_029640252.2">
    <property type="nucleotide sequence ID" value="XM_029784392.2"/>
</dbReference>
<sequence>MMMRNKKTENKMSRRRSLRRNKIVLNTYSNNGKKNMNKNVTNEKNNGSKKHHHNNDGNNNTTTTTTTATTNNNNNIDESKIHNLLPGFYDKTKSTEHVEKYRTPSSAVRIESETKPTNNNNSNNNNNNKNITDVECEEFPEMLPFPTPSRAVVLLQAARAFEVLQHPDDWPTSLESHLDENLFATHDLSDLSEKNDLEMRFIFDLAYSALKYQSVLSNLLRHCRFYRLFPDLVSHHSTVMVVLYDLVKARFEEPQVKSNETLSLIGEIERAVYSCKTKLSAWLARHRIKANALSLDSLLPEQVRSKDKISSQMNVYIWVNQLKTSIEKVIDIFSEEGFVLTTDNTERGKVFARDRHCSDVLVFPPAFKMYLRQHQLFKDGNIVLQDKSSCIAPLSVAPLIQEDDEVMHVNIGSALATAHMASLLCSIKCRIWGLVDPNHLKSAQKNLEFLDIKNVKLLTESFLDLSPDDQKFKAVRIILLTAKCSKSALNSPVDFVINEGEDISVLKTLSRGGVSREQLEGLCKEEMEYLKHSLLFPNVKGVVYLTRSIHDLENEVAVSKTVEYVNSFVHSSHSLYKVVPPVLPFNRDDIQNKIGLQDKYIKFKPSATMNGCFLAIIARGGEQNHLAKELPNLHSNSTKYSVRKKSMIKSNFLSSNRNNTAIKTKEKILADQKLLEILKPIKTNTIPQMVRGIQTFSSEIGRYSLGSPDIFVRPSHFHSRLLNSQQEDIALKKSIQYQVRKKLSVDSSNESLILNKTNHLAEHKKIVNHPKPFR</sequence>
<evidence type="ECO:0000313" key="5">
    <source>
        <dbReference type="RefSeq" id="XP_029640252.2"/>
    </source>
</evidence>
<keyword evidence="1 5" id="KW-0489">Methyltransferase</keyword>
<dbReference type="AlphaFoldDB" id="A0A6P7SPC5"/>
<dbReference type="InterPro" id="IPR001678">
    <property type="entry name" value="MeTrfase_RsmB-F_NOP2_dom"/>
</dbReference>
<dbReference type="InterPro" id="IPR029063">
    <property type="entry name" value="SAM-dependent_MTases_sf"/>
</dbReference>
<keyword evidence="1" id="KW-0808">Transferase</keyword>
<dbReference type="Gene3D" id="3.40.50.150">
    <property type="entry name" value="Vaccinia Virus protein VP39"/>
    <property type="match status" value="1"/>
</dbReference>
<evidence type="ECO:0000259" key="3">
    <source>
        <dbReference type="PROSITE" id="PS51686"/>
    </source>
</evidence>
<dbReference type="PANTHER" id="PTHR14663">
    <property type="entry name" value="METHYLTRANSFERASE NSUN7-RELATED"/>
    <property type="match status" value="1"/>
</dbReference>
<evidence type="ECO:0000256" key="1">
    <source>
        <dbReference type="PROSITE-ProRule" id="PRU01023"/>
    </source>
</evidence>
<feature type="compositionally biased region" description="Low complexity" evidence="2">
    <location>
        <begin position="33"/>
        <end position="45"/>
    </location>
</feature>
<proteinExistence type="inferred from homology"/>
<dbReference type="Pfam" id="PF21148">
    <property type="entry name" value="NSUN5_fdxn-like"/>
    <property type="match status" value="1"/>
</dbReference>
<protein>
    <submittedName>
        <fullName evidence="5">Methyltransferase NSUN7</fullName>
    </submittedName>
</protein>